<evidence type="ECO:0000256" key="1">
    <source>
        <dbReference type="ARBA" id="ARBA00023002"/>
    </source>
</evidence>
<accession>A0A398CYS7</accession>
<dbReference type="OrthoDB" id="9789125at2"/>
<keyword evidence="4" id="KW-1185">Reference proteome</keyword>
<evidence type="ECO:0000313" key="4">
    <source>
        <dbReference type="Proteomes" id="UP000266328"/>
    </source>
</evidence>
<dbReference type="InterPro" id="IPR002869">
    <property type="entry name" value="Pyrv_flavodox_OxRed_cen"/>
</dbReference>
<dbReference type="AlphaFoldDB" id="A0A398CYS7"/>
<dbReference type="Gene3D" id="3.40.920.10">
    <property type="entry name" value="Pyruvate-ferredoxin oxidoreductase, PFOR, domain III"/>
    <property type="match status" value="1"/>
</dbReference>
<gene>
    <name evidence="3" type="ORF">SMC7_02640</name>
</gene>
<organism evidence="3 4">
    <name type="scientific">Candidatus Cryosericum terrychapinii</name>
    <dbReference type="NCBI Taxonomy" id="2290919"/>
    <lineage>
        <taxon>Bacteria</taxon>
        <taxon>Pseudomonadati</taxon>
        <taxon>Caldisericota/Cryosericota group</taxon>
        <taxon>Candidatus Cryosericota</taxon>
        <taxon>Candidatus Cryosericia</taxon>
        <taxon>Candidatus Cryosericales</taxon>
        <taxon>Candidatus Cryosericaceae</taxon>
        <taxon>Candidatus Cryosericum</taxon>
    </lineage>
</organism>
<protein>
    <recommendedName>
        <fullName evidence="2">Pyruvate/ketoisovalerate oxidoreductase catalytic domain-containing protein</fullName>
    </recommendedName>
</protein>
<evidence type="ECO:0000313" key="3">
    <source>
        <dbReference type="EMBL" id="RIE06409.1"/>
    </source>
</evidence>
<evidence type="ECO:0000259" key="2">
    <source>
        <dbReference type="Pfam" id="PF01558"/>
    </source>
</evidence>
<dbReference type="GO" id="GO:0016903">
    <property type="term" value="F:oxidoreductase activity, acting on the aldehyde or oxo group of donors"/>
    <property type="evidence" value="ECO:0007669"/>
    <property type="project" value="InterPro"/>
</dbReference>
<proteinExistence type="predicted"/>
<sequence>MRRVLAGLYSACDWGEEMSSLNVFFAGVGGQGIITGASIIARASIAAGVNAVMSEVHGMAQRGGSVVCELRLGDVHSPTIPEGEADLIIGFEPVETVRSLTKANHHTVVITEVRPIIPVSVSLGGRAYPAVEDLLAYLRSQVAAVYAVPAAAMAEEIGLPQAANVVLLGAAMGTGLIPLEFGTIRDTLSRTVPAKALEANFRALQVGFELTRKA</sequence>
<dbReference type="Pfam" id="PF01558">
    <property type="entry name" value="POR"/>
    <property type="match status" value="1"/>
</dbReference>
<dbReference type="PANTHER" id="PTHR43854:SF1">
    <property type="entry name" value="INDOLEPYRUVATE OXIDOREDUCTASE SUBUNIT IORB"/>
    <property type="match status" value="1"/>
</dbReference>
<feature type="domain" description="Pyruvate/ketoisovalerate oxidoreductase catalytic" evidence="2">
    <location>
        <begin position="29"/>
        <end position="209"/>
    </location>
</feature>
<keyword evidence="1" id="KW-0560">Oxidoreductase</keyword>
<dbReference type="EMBL" id="QXIS01000014">
    <property type="protein sequence ID" value="RIE06409.1"/>
    <property type="molecule type" value="Genomic_DNA"/>
</dbReference>
<reference evidence="3 4" key="1">
    <citation type="submission" date="2018-09" db="EMBL/GenBank/DDBJ databases">
        <title>Discovery and Ecogenomic Context for Candidatus Cryosericales, a Global Caldiserica Order Active in Thawing Permafrost.</title>
        <authorList>
            <person name="Martinez M.A."/>
            <person name="Woodcroft B.J."/>
            <person name="Ignacio Espinoza J.C."/>
            <person name="Zayed A."/>
            <person name="Singleton C.M."/>
            <person name="Boyd J."/>
            <person name="Li Y.-F."/>
            <person name="Purvine S."/>
            <person name="Maughan H."/>
            <person name="Hodgkins S.B."/>
            <person name="Anderson D."/>
            <person name="Sederholm M."/>
            <person name="Temperton B."/>
            <person name="Saleska S.R."/>
            <person name="Tyson G.W."/>
            <person name="Rich V.I."/>
        </authorList>
    </citation>
    <scope>NUCLEOTIDE SEQUENCE [LARGE SCALE GENOMIC DNA]</scope>
    <source>
        <strain evidence="3 4">SMC7</strain>
    </source>
</reference>
<dbReference type="InterPro" id="IPR052198">
    <property type="entry name" value="IorB_Oxidoreductase"/>
</dbReference>
<dbReference type="PANTHER" id="PTHR43854">
    <property type="entry name" value="INDOLEPYRUVATE OXIDOREDUCTASE SUBUNIT IORB"/>
    <property type="match status" value="1"/>
</dbReference>
<dbReference type="Proteomes" id="UP000266328">
    <property type="component" value="Unassembled WGS sequence"/>
</dbReference>
<dbReference type="SUPFAM" id="SSF53323">
    <property type="entry name" value="Pyruvate-ferredoxin oxidoreductase, PFOR, domain III"/>
    <property type="match status" value="1"/>
</dbReference>
<dbReference type="InterPro" id="IPR019752">
    <property type="entry name" value="Pyrv/ketoisovalerate_OxRed_cat"/>
</dbReference>
<name>A0A398CYS7_9BACT</name>
<comment type="caution">
    <text evidence="3">The sequence shown here is derived from an EMBL/GenBank/DDBJ whole genome shotgun (WGS) entry which is preliminary data.</text>
</comment>